<dbReference type="SUPFAM" id="SSF52096">
    <property type="entry name" value="ClpP/crotonase"/>
    <property type="match status" value="1"/>
</dbReference>
<dbReference type="InterPro" id="IPR029045">
    <property type="entry name" value="ClpP/crotonase-like_dom_sf"/>
</dbReference>
<keyword evidence="3 5" id="KW-0378">Hydrolase</keyword>
<evidence type="ECO:0000256" key="2">
    <source>
        <dbReference type="ARBA" id="ARBA00022670"/>
    </source>
</evidence>
<dbReference type="SMART" id="SM00245">
    <property type="entry name" value="TSPc"/>
    <property type="match status" value="1"/>
</dbReference>
<dbReference type="SMART" id="SM00228">
    <property type="entry name" value="PDZ"/>
    <property type="match status" value="1"/>
</dbReference>
<dbReference type="NCBIfam" id="TIGR00225">
    <property type="entry name" value="prc"/>
    <property type="match status" value="1"/>
</dbReference>
<dbReference type="AlphaFoldDB" id="A0AB39XT03"/>
<dbReference type="InterPro" id="IPR055210">
    <property type="entry name" value="CtpA/B_N"/>
</dbReference>
<sequence length="443" mass="46604">MIKSRVLLVSLLTAAGLAILPLMAVAMQSARSAGPDITLLAGVIQLVNRAYVHPIDSDELTKDALKGMLTRLDPHSDYMDEQEFRRSQADLAGSFGGLGMEISEQNEIPTIVSPVDATPAARAGLQPGDEIVLINHSSTHGVSLSEVVSLLRGAPGTSVTITVLRGKQPAFDVTLTREIIKVKSVKSKMESDRIGYIRISQFGDDTADGFKKAITDLKQRENGRIKGLVLDLRDDPGGLLTGAVDVAGDLLDSGPVVSIRGRDASDEKVFKAPAHGDMLSGIPIVVLINGASASASEIVAGALQDRRRATVMGTQSFGKGSVQTVIPLKGHGAVRLTTALYYTPSGTSIQDKGISPDIVVEAPKEQQIASGALLRESSLHGAFANPGPLNREAGTGREQPTGQIKAVYSAPIRADLIGKPEDAQLKAALDHLVQIAGKETGAR</sequence>
<keyword evidence="4 5" id="KW-0720">Serine protease</keyword>
<evidence type="ECO:0000256" key="4">
    <source>
        <dbReference type="ARBA" id="ARBA00022825"/>
    </source>
</evidence>
<evidence type="ECO:0000256" key="1">
    <source>
        <dbReference type="ARBA" id="ARBA00009179"/>
    </source>
</evidence>
<dbReference type="GO" id="GO:0008236">
    <property type="term" value="F:serine-type peptidase activity"/>
    <property type="evidence" value="ECO:0007669"/>
    <property type="project" value="UniProtKB-KW"/>
</dbReference>
<dbReference type="RefSeq" id="WP_369725688.1">
    <property type="nucleotide sequence ID" value="NZ_CP165734.1"/>
</dbReference>
<dbReference type="SUPFAM" id="SSF50156">
    <property type="entry name" value="PDZ domain-like"/>
    <property type="match status" value="1"/>
</dbReference>
<dbReference type="InterPro" id="IPR036034">
    <property type="entry name" value="PDZ_sf"/>
</dbReference>
<dbReference type="Gene3D" id="2.30.42.10">
    <property type="match status" value="1"/>
</dbReference>
<dbReference type="GO" id="GO:0004175">
    <property type="term" value="F:endopeptidase activity"/>
    <property type="evidence" value="ECO:0007669"/>
    <property type="project" value="TreeGrafter"/>
</dbReference>
<accession>A0AB39XT03</accession>
<evidence type="ECO:0000256" key="5">
    <source>
        <dbReference type="RuleBase" id="RU004404"/>
    </source>
</evidence>
<dbReference type="Pfam" id="PF17820">
    <property type="entry name" value="PDZ_6"/>
    <property type="match status" value="1"/>
</dbReference>
<dbReference type="EMBL" id="CP165734">
    <property type="protein sequence ID" value="XDV60326.1"/>
    <property type="molecule type" value="Genomic_DNA"/>
</dbReference>
<dbReference type="Pfam" id="PF22694">
    <property type="entry name" value="CtpB_N-like"/>
    <property type="match status" value="1"/>
</dbReference>
<feature type="domain" description="PDZ" evidence="6">
    <location>
        <begin position="96"/>
        <end position="156"/>
    </location>
</feature>
<evidence type="ECO:0000256" key="3">
    <source>
        <dbReference type="ARBA" id="ARBA00022801"/>
    </source>
</evidence>
<dbReference type="PROSITE" id="PS50106">
    <property type="entry name" value="PDZ"/>
    <property type="match status" value="1"/>
</dbReference>
<dbReference type="InterPro" id="IPR001478">
    <property type="entry name" value="PDZ"/>
</dbReference>
<evidence type="ECO:0000313" key="7">
    <source>
        <dbReference type="EMBL" id="XDV60326.1"/>
    </source>
</evidence>
<name>A0AB39XT03_9BRAD</name>
<proteinExistence type="inferred from homology"/>
<dbReference type="GO" id="GO:0007165">
    <property type="term" value="P:signal transduction"/>
    <property type="evidence" value="ECO:0007669"/>
    <property type="project" value="TreeGrafter"/>
</dbReference>
<dbReference type="GO" id="GO:0030288">
    <property type="term" value="C:outer membrane-bounded periplasmic space"/>
    <property type="evidence" value="ECO:0007669"/>
    <property type="project" value="TreeGrafter"/>
</dbReference>
<comment type="similarity">
    <text evidence="1 5">Belongs to the peptidase S41A family.</text>
</comment>
<dbReference type="FunFam" id="2.30.42.10:FF:000063">
    <property type="entry name" value="Peptidase, S41 family"/>
    <property type="match status" value="1"/>
</dbReference>
<dbReference type="CDD" id="cd07560">
    <property type="entry name" value="Peptidase_S41_CPP"/>
    <property type="match status" value="1"/>
</dbReference>
<dbReference type="Gene3D" id="3.30.750.44">
    <property type="match status" value="1"/>
</dbReference>
<keyword evidence="2 5" id="KW-0645">Protease</keyword>
<dbReference type="Pfam" id="PF03572">
    <property type="entry name" value="Peptidase_S41"/>
    <property type="match status" value="1"/>
</dbReference>
<dbReference type="InterPro" id="IPR005151">
    <property type="entry name" value="Tail-specific_protease"/>
</dbReference>
<organism evidence="7">
    <name type="scientific">Bradyrhizobium sp. LLZ17</name>
    <dbReference type="NCBI Taxonomy" id="3239388"/>
    <lineage>
        <taxon>Bacteria</taxon>
        <taxon>Pseudomonadati</taxon>
        <taxon>Pseudomonadota</taxon>
        <taxon>Alphaproteobacteria</taxon>
        <taxon>Hyphomicrobiales</taxon>
        <taxon>Nitrobacteraceae</taxon>
        <taxon>Bradyrhizobium</taxon>
    </lineage>
</organism>
<reference evidence="7" key="1">
    <citation type="submission" date="2024-08" db="EMBL/GenBank/DDBJ databases">
        <authorList>
            <person name="Chaddad Z."/>
            <person name="Lamrabet M."/>
            <person name="Bouhnik O."/>
            <person name="Alami S."/>
            <person name="Wipf D."/>
            <person name="Courty P.E."/>
            <person name="Missbah El Idrissi M."/>
        </authorList>
    </citation>
    <scope>NUCLEOTIDE SEQUENCE</scope>
    <source>
        <strain evidence="7">LLZ17</strain>
    </source>
</reference>
<dbReference type="FunFam" id="3.90.226.10:FF:000029">
    <property type="entry name" value="Peptidase, S41 family"/>
    <property type="match status" value="1"/>
</dbReference>
<dbReference type="InterPro" id="IPR041489">
    <property type="entry name" value="PDZ_6"/>
</dbReference>
<dbReference type="GO" id="GO:0006508">
    <property type="term" value="P:proteolysis"/>
    <property type="evidence" value="ECO:0007669"/>
    <property type="project" value="UniProtKB-KW"/>
</dbReference>
<protein>
    <submittedName>
        <fullName evidence="7">S41 family peptidase</fullName>
    </submittedName>
</protein>
<dbReference type="CDD" id="cd06782">
    <property type="entry name" value="cpPDZ_CPP-like"/>
    <property type="match status" value="1"/>
</dbReference>
<dbReference type="PANTHER" id="PTHR32060:SF30">
    <property type="entry name" value="CARBOXY-TERMINAL PROCESSING PROTEASE CTPA"/>
    <property type="match status" value="1"/>
</dbReference>
<dbReference type="Gene3D" id="3.90.226.10">
    <property type="entry name" value="2-enoyl-CoA Hydratase, Chain A, domain 1"/>
    <property type="match status" value="1"/>
</dbReference>
<gene>
    <name evidence="7" type="ORF">AB8Z38_13845</name>
</gene>
<dbReference type="PANTHER" id="PTHR32060">
    <property type="entry name" value="TAIL-SPECIFIC PROTEASE"/>
    <property type="match status" value="1"/>
</dbReference>
<evidence type="ECO:0000259" key="6">
    <source>
        <dbReference type="PROSITE" id="PS50106"/>
    </source>
</evidence>
<dbReference type="InterPro" id="IPR004447">
    <property type="entry name" value="Peptidase_S41A"/>
</dbReference>